<evidence type="ECO:0000256" key="1">
    <source>
        <dbReference type="ARBA" id="ARBA00005640"/>
    </source>
</evidence>
<dbReference type="PANTHER" id="PTHR11722:SF0">
    <property type="entry name" value="LARGE RIBOSOMAL SUBUNIT PROTEIN EL13"/>
    <property type="match status" value="1"/>
</dbReference>
<feature type="compositionally biased region" description="Basic residues" evidence="4">
    <location>
        <begin position="37"/>
        <end position="49"/>
    </location>
</feature>
<dbReference type="GeneID" id="16075134"/>
<keyword evidence="3" id="KW-0687">Ribonucleoprotein</keyword>
<accession>F2U8M2</accession>
<dbReference type="GO" id="GO:0003735">
    <property type="term" value="F:structural constituent of ribosome"/>
    <property type="evidence" value="ECO:0007669"/>
    <property type="project" value="InterPro"/>
</dbReference>
<dbReference type="AlphaFoldDB" id="F2U8M2"/>
<proteinExistence type="inferred from homology"/>
<dbReference type="EMBL" id="GL832964">
    <property type="protein sequence ID" value="EGD72730.1"/>
    <property type="molecule type" value="Genomic_DNA"/>
</dbReference>
<dbReference type="OMA" id="RYHTEAS"/>
<dbReference type="GO" id="GO:0003723">
    <property type="term" value="F:RNA binding"/>
    <property type="evidence" value="ECO:0007669"/>
    <property type="project" value="TreeGrafter"/>
</dbReference>
<name>F2U8M2_SALR5</name>
<feature type="region of interest" description="Disordered" evidence="4">
    <location>
        <begin position="36"/>
        <end position="61"/>
    </location>
</feature>
<evidence type="ECO:0000256" key="3">
    <source>
        <dbReference type="ARBA" id="ARBA00023274"/>
    </source>
</evidence>
<evidence type="ECO:0000313" key="6">
    <source>
        <dbReference type="Proteomes" id="UP000007799"/>
    </source>
</evidence>
<protein>
    <submittedName>
        <fullName evidence="5">Ribosomal protein rpl13</fullName>
    </submittedName>
</protein>
<evidence type="ECO:0000256" key="2">
    <source>
        <dbReference type="ARBA" id="ARBA00022980"/>
    </source>
</evidence>
<dbReference type="Proteomes" id="UP000007799">
    <property type="component" value="Unassembled WGS sequence"/>
</dbReference>
<gene>
    <name evidence="5" type="ORF">PTSG_04459</name>
</gene>
<dbReference type="PANTHER" id="PTHR11722">
    <property type="entry name" value="60S RIBOSOMAL PROTEIN L13"/>
    <property type="match status" value="1"/>
</dbReference>
<dbReference type="RefSeq" id="XP_004994553.1">
    <property type="nucleotide sequence ID" value="XM_004994496.1"/>
</dbReference>
<dbReference type="FunCoup" id="F2U8M2">
    <property type="interactions" value="1806"/>
</dbReference>
<organism evidence="6">
    <name type="scientific">Salpingoeca rosetta (strain ATCC 50818 / BSB-021)</name>
    <dbReference type="NCBI Taxonomy" id="946362"/>
    <lineage>
        <taxon>Eukaryota</taxon>
        <taxon>Choanoflagellata</taxon>
        <taxon>Craspedida</taxon>
        <taxon>Salpingoecidae</taxon>
        <taxon>Salpingoeca</taxon>
    </lineage>
</organism>
<dbReference type="InterPro" id="IPR001380">
    <property type="entry name" value="Ribosomal_eL13"/>
</dbReference>
<dbReference type="HAMAP" id="MF_00499">
    <property type="entry name" value="Ribosomal_eL13"/>
    <property type="match status" value="1"/>
</dbReference>
<dbReference type="STRING" id="946362.F2U8M2"/>
<keyword evidence="6" id="KW-1185">Reference proteome</keyword>
<keyword evidence="2 5" id="KW-0689">Ribosomal protein</keyword>
<reference evidence="5" key="1">
    <citation type="submission" date="2009-08" db="EMBL/GenBank/DDBJ databases">
        <title>Annotation of Salpingoeca rosetta.</title>
        <authorList>
            <consortium name="The Broad Institute Genome Sequencing Platform"/>
            <person name="Russ C."/>
            <person name="Cuomo C."/>
            <person name="Burger G."/>
            <person name="Gray M.W."/>
            <person name="Holland P.W.H."/>
            <person name="King N."/>
            <person name="Lang F.B.F."/>
            <person name="Roger A.J."/>
            <person name="Ruiz-Trillo I."/>
            <person name="Young S.K."/>
            <person name="Zeng Q."/>
            <person name="Gargeya S."/>
            <person name="Alvarado L."/>
            <person name="Berlin A."/>
            <person name="Chapman S.B."/>
            <person name="Chen Z."/>
            <person name="Freedman E."/>
            <person name="Gellesch M."/>
            <person name="Goldberg J."/>
            <person name="Griggs A."/>
            <person name="Gujja S."/>
            <person name="Heilman E."/>
            <person name="Heiman D."/>
            <person name="Howarth C."/>
            <person name="Mehta T."/>
            <person name="Neiman D."/>
            <person name="Pearson M."/>
            <person name="Roberts A."/>
            <person name="Saif S."/>
            <person name="Shea T."/>
            <person name="Shenoy N."/>
            <person name="Sisk P."/>
            <person name="Stolte C."/>
            <person name="Sykes S."/>
            <person name="White J."/>
            <person name="Yandava C."/>
            <person name="Haas B."/>
            <person name="Nusbaum C."/>
            <person name="Birren B."/>
        </authorList>
    </citation>
    <scope>NUCLEOTIDE SEQUENCE [LARGE SCALE GENOMIC DNA]</scope>
    <source>
        <strain evidence="5">ATCC 50818</strain>
    </source>
</reference>
<dbReference type="OrthoDB" id="10264538at2759"/>
<dbReference type="Gene3D" id="1.20.5.110">
    <property type="match status" value="1"/>
</dbReference>
<dbReference type="eggNOG" id="KOG3295">
    <property type="taxonomic scope" value="Eukaryota"/>
</dbReference>
<sequence>MTKAHNNMLPNVHLHKHWHNSVWTYRGVVKCHFNQAGKKRRRSLKRQSKAKQVAPRPTGGALRPIARCQTFKYNMRLRAGRGFTPLELKEAGLSTRYAQTVGISVDKRRKNRSVEAFQANVARLKEYKSKLVVIRKGGKDQHAVEQLKGVVMPIVQPKHKIQVRAITEKERKRNVFAEMRHMRADAKLAGIRLKVAAEAAAEAAMKKKK</sequence>
<evidence type="ECO:0000313" key="5">
    <source>
        <dbReference type="EMBL" id="EGD72730.1"/>
    </source>
</evidence>
<dbReference type="Pfam" id="PF01294">
    <property type="entry name" value="Ribosomal_L13e"/>
    <property type="match status" value="1"/>
</dbReference>
<dbReference type="KEGG" id="sre:PTSG_04459"/>
<dbReference type="GO" id="GO:0006412">
    <property type="term" value="P:translation"/>
    <property type="evidence" value="ECO:0007669"/>
    <property type="project" value="InterPro"/>
</dbReference>
<comment type="similarity">
    <text evidence="1">Belongs to the eukaryotic ribosomal protein eL13 family.</text>
</comment>
<dbReference type="GO" id="GO:0022625">
    <property type="term" value="C:cytosolic large ribosomal subunit"/>
    <property type="evidence" value="ECO:0007669"/>
    <property type="project" value="TreeGrafter"/>
</dbReference>
<dbReference type="InParanoid" id="F2U8M2"/>
<evidence type="ECO:0000256" key="4">
    <source>
        <dbReference type="SAM" id="MobiDB-lite"/>
    </source>
</evidence>